<sequence length="180" mass="20788">MGWRHGYQKDSARQSLSPYGLEAWISERLRREVTQPLGAGGINIRKTSPGGHSAPSGWRHGYQKDFARRKDHVKLEETAARYWPDNWNFLTTKYEDLVKDDLPKKEKRHKDVEPIEPHPVTPIEKYIKVDPSPKPYPRTTAQNIGWRSTQKDLALDKYGKYAKPKGGLIRQLNWPSEAIS</sequence>
<keyword evidence="3" id="KW-1185">Reference proteome</keyword>
<dbReference type="Pfam" id="PF14945">
    <property type="entry name" value="LLC1"/>
    <property type="match status" value="1"/>
</dbReference>
<proteinExistence type="predicted"/>
<protein>
    <submittedName>
        <fullName evidence="2">CT085-like protein</fullName>
    </submittedName>
</protein>
<evidence type="ECO:0000313" key="2">
    <source>
        <dbReference type="EMBL" id="WAR12486.1"/>
    </source>
</evidence>
<dbReference type="EMBL" id="CP111019">
    <property type="protein sequence ID" value="WAR12486.1"/>
    <property type="molecule type" value="Genomic_DNA"/>
</dbReference>
<evidence type="ECO:0000313" key="3">
    <source>
        <dbReference type="Proteomes" id="UP001164746"/>
    </source>
</evidence>
<evidence type="ECO:0000256" key="1">
    <source>
        <dbReference type="SAM" id="MobiDB-lite"/>
    </source>
</evidence>
<dbReference type="InterPro" id="IPR020339">
    <property type="entry name" value="C20orf85-like"/>
</dbReference>
<accession>A0ABY7EUU0</accession>
<feature type="compositionally biased region" description="Basic and acidic residues" evidence="1">
    <location>
        <begin position="104"/>
        <end position="116"/>
    </location>
</feature>
<organism evidence="2 3">
    <name type="scientific">Mya arenaria</name>
    <name type="common">Soft-shell clam</name>
    <dbReference type="NCBI Taxonomy" id="6604"/>
    <lineage>
        <taxon>Eukaryota</taxon>
        <taxon>Metazoa</taxon>
        <taxon>Spiralia</taxon>
        <taxon>Lophotrochozoa</taxon>
        <taxon>Mollusca</taxon>
        <taxon>Bivalvia</taxon>
        <taxon>Autobranchia</taxon>
        <taxon>Heteroconchia</taxon>
        <taxon>Euheterodonta</taxon>
        <taxon>Imparidentia</taxon>
        <taxon>Neoheterodontei</taxon>
        <taxon>Myida</taxon>
        <taxon>Myoidea</taxon>
        <taxon>Myidae</taxon>
        <taxon>Mya</taxon>
    </lineage>
</organism>
<dbReference type="PANTHER" id="PTHR31909:SF3">
    <property type="entry name" value="SIMILAR TO PROTEIN C20ORF85 HOMOLOG"/>
    <property type="match status" value="1"/>
</dbReference>
<name>A0ABY7EUU0_MYAAR</name>
<feature type="region of interest" description="Disordered" evidence="1">
    <location>
        <begin position="104"/>
        <end position="147"/>
    </location>
</feature>
<gene>
    <name evidence="2" type="ORF">MAR_026666</name>
</gene>
<reference evidence="2" key="1">
    <citation type="submission" date="2022-11" db="EMBL/GenBank/DDBJ databases">
        <title>Centuries of genome instability and evolution in soft-shell clam transmissible cancer (bioRxiv).</title>
        <authorList>
            <person name="Hart S.F.M."/>
            <person name="Yonemitsu M.A."/>
            <person name="Giersch R.M."/>
            <person name="Beal B.F."/>
            <person name="Arriagada G."/>
            <person name="Davis B.W."/>
            <person name="Ostrander E.A."/>
            <person name="Goff S.P."/>
            <person name="Metzger M.J."/>
        </authorList>
    </citation>
    <scope>NUCLEOTIDE SEQUENCE</scope>
    <source>
        <strain evidence="2">MELC-2E11</strain>
        <tissue evidence="2">Siphon/mantle</tissue>
    </source>
</reference>
<dbReference type="Proteomes" id="UP001164746">
    <property type="component" value="Chromosome 8"/>
</dbReference>
<dbReference type="PANTHER" id="PTHR31909">
    <property type="entry name" value="CHROMOSOME 20 ORF85 FAMILY MEMBER"/>
    <property type="match status" value="1"/>
</dbReference>